<proteinExistence type="predicted"/>
<keyword evidence="2" id="KW-1185">Reference proteome</keyword>
<accession>A0ACB7ZQ46</accession>
<comment type="caution">
    <text evidence="1">The sequence shown here is derived from an EMBL/GenBank/DDBJ whole genome shotgun (WGS) entry which is preliminary data.</text>
</comment>
<evidence type="ECO:0000313" key="2">
    <source>
        <dbReference type="Proteomes" id="UP000790377"/>
    </source>
</evidence>
<dbReference type="EMBL" id="MU269367">
    <property type="protein sequence ID" value="KAH7902948.1"/>
    <property type="molecule type" value="Genomic_DNA"/>
</dbReference>
<evidence type="ECO:0000313" key="1">
    <source>
        <dbReference type="EMBL" id="KAH7902948.1"/>
    </source>
</evidence>
<dbReference type="Proteomes" id="UP000790377">
    <property type="component" value="Unassembled WGS sequence"/>
</dbReference>
<sequence>MRLVLQSVAKAGQTGVDMVCADGHLRWIWPIVAAYVADFPEQCLVANCKESRCPICKVAASERGDHGVNGPRDQDETLRLLQRHQSGITDPDFKTLGLRPVYPPFWIDLPHCNIFESFTPDLLHQVHKGVFKDHLVSWCTALVGEDELDARFQAMTDCHGLRHFKNGISSVSQWTGSEHKEMEKVFLGLLAGAVDDRVMRAVKAMLDFIFYASLHTHTSRTLAALQQALDDFHSHKDIFIELGGRNAPHFNIPKLHSLDHYCTLIRLFGSADGFNTESPERLHIDYAKDAYRATNKKDYVNQMRIWLSRQENVDRFASFLDWCRHGPFRSDENSETDDRERHPLLREGTSAGATVVLDDDLEAGSVVAAKTSYTVALHHPKGLRNVRADIIMANHNAGQFLDAIHKYIKLYRSPIIPHEFDGFNLFKRLTIVLPEIRQASSTRLKNIIRASPPVPPANRRPAEPARLDFAFIRTGEVNRNTENSPLEGLRVAQVRAIFTLPDVYQIRTIHPLAFIEWFTPLGPRDPNSGLYIVNRSTRMHKPYVEVIEVDRIVRNCHLIPKFGVKKNTRWAAGNVAEDCKTFFVNPYIDTHTFCMFNAGIRGCV</sequence>
<organism evidence="1 2">
    <name type="scientific">Hygrophoropsis aurantiaca</name>
    <dbReference type="NCBI Taxonomy" id="72124"/>
    <lineage>
        <taxon>Eukaryota</taxon>
        <taxon>Fungi</taxon>
        <taxon>Dikarya</taxon>
        <taxon>Basidiomycota</taxon>
        <taxon>Agaricomycotina</taxon>
        <taxon>Agaricomycetes</taxon>
        <taxon>Agaricomycetidae</taxon>
        <taxon>Boletales</taxon>
        <taxon>Coniophorineae</taxon>
        <taxon>Hygrophoropsidaceae</taxon>
        <taxon>Hygrophoropsis</taxon>
    </lineage>
</organism>
<protein>
    <submittedName>
        <fullName evidence="1">Uncharacterized protein</fullName>
    </submittedName>
</protein>
<reference evidence="1" key="1">
    <citation type="journal article" date="2021" name="New Phytol.">
        <title>Evolutionary innovations through gain and loss of genes in the ectomycorrhizal Boletales.</title>
        <authorList>
            <person name="Wu G."/>
            <person name="Miyauchi S."/>
            <person name="Morin E."/>
            <person name="Kuo A."/>
            <person name="Drula E."/>
            <person name="Varga T."/>
            <person name="Kohler A."/>
            <person name="Feng B."/>
            <person name="Cao Y."/>
            <person name="Lipzen A."/>
            <person name="Daum C."/>
            <person name="Hundley H."/>
            <person name="Pangilinan J."/>
            <person name="Johnson J."/>
            <person name="Barry K."/>
            <person name="LaButti K."/>
            <person name="Ng V."/>
            <person name="Ahrendt S."/>
            <person name="Min B."/>
            <person name="Choi I.G."/>
            <person name="Park H."/>
            <person name="Plett J.M."/>
            <person name="Magnuson J."/>
            <person name="Spatafora J.W."/>
            <person name="Nagy L.G."/>
            <person name="Henrissat B."/>
            <person name="Grigoriev I.V."/>
            <person name="Yang Z.L."/>
            <person name="Xu J."/>
            <person name="Martin F.M."/>
        </authorList>
    </citation>
    <scope>NUCLEOTIDE SEQUENCE</scope>
    <source>
        <strain evidence="1">ATCC 28755</strain>
    </source>
</reference>
<gene>
    <name evidence="1" type="ORF">BJ138DRAFT_1168705</name>
</gene>
<name>A0ACB7ZQ46_9AGAM</name>